<feature type="transmembrane region" description="Helical" evidence="2">
    <location>
        <begin position="561"/>
        <end position="583"/>
    </location>
</feature>
<evidence type="ECO:0000313" key="3">
    <source>
        <dbReference type="EMBL" id="CAE0714446.1"/>
    </source>
</evidence>
<dbReference type="EMBL" id="HBIX01009431">
    <property type="protein sequence ID" value="CAE0714446.1"/>
    <property type="molecule type" value="Transcribed_RNA"/>
</dbReference>
<organism evidence="3">
    <name type="scientific">Pseudo-nitzschia australis</name>
    <dbReference type="NCBI Taxonomy" id="44445"/>
    <lineage>
        <taxon>Eukaryota</taxon>
        <taxon>Sar</taxon>
        <taxon>Stramenopiles</taxon>
        <taxon>Ochrophyta</taxon>
        <taxon>Bacillariophyta</taxon>
        <taxon>Bacillariophyceae</taxon>
        <taxon>Bacillariophycidae</taxon>
        <taxon>Bacillariales</taxon>
        <taxon>Bacillariaceae</taxon>
        <taxon>Pseudo-nitzschia</taxon>
    </lineage>
</organism>
<keyword evidence="2" id="KW-0472">Membrane</keyword>
<name>A0A7S4EHK1_9STRA</name>
<accession>A0A7S4EHK1</accession>
<gene>
    <name evidence="3" type="ORF">PAUS00366_LOCUS7198</name>
</gene>
<feature type="compositionally biased region" description="Polar residues" evidence="1">
    <location>
        <begin position="719"/>
        <end position="733"/>
    </location>
</feature>
<feature type="compositionally biased region" description="Polar residues" evidence="1">
    <location>
        <begin position="682"/>
        <end position="691"/>
    </location>
</feature>
<proteinExistence type="predicted"/>
<feature type="compositionally biased region" description="Acidic residues" evidence="1">
    <location>
        <begin position="656"/>
        <end position="671"/>
    </location>
</feature>
<evidence type="ECO:0000256" key="2">
    <source>
        <dbReference type="SAM" id="Phobius"/>
    </source>
</evidence>
<feature type="region of interest" description="Disordered" evidence="1">
    <location>
        <begin position="629"/>
        <end position="793"/>
    </location>
</feature>
<sequence length="886" mass="95385">MSVFRGNDCEALECVATDSMPCKNGEVGNIFYWSSESDEDYYVFVHSVNSSDDTAQLATFSDGSLLLNVLSFPMTPNDECDSADNVLTDGSFYYGVTEGATPEIGYNSTCGIESAGVWYKVNGTGSSLQATTCLPETDHSTQIHIFSGESCGALTCISVEANNSAVCSDANIATNSATVNWESETDVEYFILVGSGDGSVGKFGLKVTELNAATNNACTGAESVLPGATGTSSIAAATNSFPYGAYCGLPLDTAGVWYEMEGTGNGMSFSTCPGNDYSSAISVFTGSDCDELQCVTGVATGDPNCGYDGVTATWLSQTNETYYIYVHGSAPNSYGSFEFLVDEFEISESNSVCSEALPLTDNESSFIQDSTENATYSAPTDTCGVEITSPGLWYTFEGTGYPFEISACKSDASNDTDTFDPSISLFSGKSCGELECVSGTTFSDQICGAIDDLNTTNRFLQDSTSSPDSFPPGRSVVNSQEGVTYHLLLHGQGPSSLNDTNFGDNVGNFELTVRSLAPPSAPPTAAPASFAPSAAPSIAAMSPSSPAQEESSKSKKSNKNLYWLLLLLLLLIPLVPIVVCCYLKCSKSKKEGDETKDARELDSEEAPSDYEQFFTEEMELNINEPHVAEEMESTSTDDDSSSNSSDDDSLSSSTSTDDDSLSISTDDDSSSLDEPPPRALNKAQSQRASKATRSDIERSPIASEKEIWSEVVDKEVPKASNTQKAPDKQQSPKASDKQQSPKASDKQKSKKVSDKQKSKKVSDKQKSKKVSDEQKSPKASDKQKSPKVSDKPLKLGLGSIVSFQCKFIHPHRHREKHFSARSLGQRLTDARVVRRALKKIKSTPTLCVVVHHEDFKDKKGFYQELFCNETHIKVEKQGDPNQFFEM</sequence>
<feature type="compositionally biased region" description="Basic and acidic residues" evidence="1">
    <location>
        <begin position="743"/>
        <end position="793"/>
    </location>
</feature>
<keyword evidence="2" id="KW-1133">Transmembrane helix</keyword>
<keyword evidence="2" id="KW-0812">Transmembrane</keyword>
<reference evidence="3" key="1">
    <citation type="submission" date="2021-01" db="EMBL/GenBank/DDBJ databases">
        <authorList>
            <person name="Corre E."/>
            <person name="Pelletier E."/>
            <person name="Niang G."/>
            <person name="Scheremetjew M."/>
            <person name="Finn R."/>
            <person name="Kale V."/>
            <person name="Holt S."/>
            <person name="Cochrane G."/>
            <person name="Meng A."/>
            <person name="Brown T."/>
            <person name="Cohen L."/>
        </authorList>
    </citation>
    <scope>NUCLEOTIDE SEQUENCE</scope>
    <source>
        <strain evidence="3">10249 10 AB</strain>
    </source>
</reference>
<feature type="compositionally biased region" description="Acidic residues" evidence="1">
    <location>
        <begin position="630"/>
        <end position="649"/>
    </location>
</feature>
<feature type="compositionally biased region" description="Basic and acidic residues" evidence="1">
    <location>
        <begin position="692"/>
        <end position="717"/>
    </location>
</feature>
<dbReference type="AlphaFoldDB" id="A0A7S4EHK1"/>
<evidence type="ECO:0000256" key="1">
    <source>
        <dbReference type="SAM" id="MobiDB-lite"/>
    </source>
</evidence>
<protein>
    <submittedName>
        <fullName evidence="3">Uncharacterized protein</fullName>
    </submittedName>
</protein>